<dbReference type="PANTHER" id="PTHR30069:SF28">
    <property type="entry name" value="TONB-DEPENDENT RECEPTOR YNCD-RELATED"/>
    <property type="match status" value="1"/>
</dbReference>
<keyword evidence="2 8" id="KW-0813">Transport</keyword>
<evidence type="ECO:0000259" key="13">
    <source>
        <dbReference type="Pfam" id="PF07715"/>
    </source>
</evidence>
<comment type="subcellular location">
    <subcellularLocation>
        <location evidence="1 8">Cell outer membrane</location>
        <topology evidence="1 8">Multi-pass membrane protein</topology>
    </subcellularLocation>
</comment>
<evidence type="ECO:0000256" key="9">
    <source>
        <dbReference type="RuleBase" id="RU003357"/>
    </source>
</evidence>
<evidence type="ECO:0000256" key="10">
    <source>
        <dbReference type="SAM" id="MobiDB-lite"/>
    </source>
</evidence>
<accession>A0ABV4AJL8</accession>
<dbReference type="InterPro" id="IPR012910">
    <property type="entry name" value="Plug_dom"/>
</dbReference>
<dbReference type="Pfam" id="PF00593">
    <property type="entry name" value="TonB_dep_Rec_b-barrel"/>
    <property type="match status" value="1"/>
</dbReference>
<evidence type="ECO:0000313" key="14">
    <source>
        <dbReference type="EMBL" id="MEY1663017.1"/>
    </source>
</evidence>
<keyword evidence="14" id="KW-0675">Receptor</keyword>
<dbReference type="InterPro" id="IPR000531">
    <property type="entry name" value="Beta-barrel_TonB"/>
</dbReference>
<evidence type="ECO:0000259" key="12">
    <source>
        <dbReference type="Pfam" id="PF00593"/>
    </source>
</evidence>
<evidence type="ECO:0000256" key="3">
    <source>
        <dbReference type="ARBA" id="ARBA00022452"/>
    </source>
</evidence>
<dbReference type="InterPro" id="IPR036942">
    <property type="entry name" value="Beta-barrel_TonB_sf"/>
</dbReference>
<dbReference type="Gene3D" id="2.170.130.10">
    <property type="entry name" value="TonB-dependent receptor, plug domain"/>
    <property type="match status" value="1"/>
</dbReference>
<feature type="chain" id="PRO_5047183568" evidence="11">
    <location>
        <begin position="29"/>
        <end position="691"/>
    </location>
</feature>
<keyword evidence="5 9" id="KW-0798">TonB box</keyword>
<gene>
    <name evidence="14" type="ORF">AB5I84_12720</name>
</gene>
<evidence type="ECO:0000256" key="6">
    <source>
        <dbReference type="ARBA" id="ARBA00023136"/>
    </source>
</evidence>
<name>A0ABV4AJL8_9GAMM</name>
<comment type="similarity">
    <text evidence="8 9">Belongs to the TonB-dependent receptor family.</text>
</comment>
<dbReference type="RefSeq" id="WP_369456286.1">
    <property type="nucleotide sequence ID" value="NZ_JBGCUO010000002.1"/>
</dbReference>
<keyword evidence="4 8" id="KW-0812">Transmembrane</keyword>
<dbReference type="Pfam" id="PF07715">
    <property type="entry name" value="Plug"/>
    <property type="match status" value="1"/>
</dbReference>
<feature type="compositionally biased region" description="Polar residues" evidence="10">
    <location>
        <begin position="367"/>
        <end position="376"/>
    </location>
</feature>
<dbReference type="InterPro" id="IPR039426">
    <property type="entry name" value="TonB-dep_rcpt-like"/>
</dbReference>
<sequence length="691" mass="76382">MTRQGGAVLARWRHVACGVALAAGTAQAAPVHELAPVRIDGMRLERSLADAPAAVAVVDTEAAQQGQPRLQLDETLSRVPGLMLTNRYNYAQNLRLSSRGFGARAPFGVRGLRVRVDGFPETVPDGQSQVDSIDLDSLRDATVLRGPASVLYGNGSGGVVDLNTYDGRNMAYGRELRVTAGEHGLRKAHLHAGGEEGDWSYYGGVTGLRYEGYRDQSEVEKYQAIGRVGWQMTPAQRLEFVLTAMDIPRGEDPGGLTAAQVKADRRAAVPMAPRLDAGQEVSQQRLGVRYRHDDVAGGQYQVQTFIARRDFEQQLPFPGNSHIEYQRLFYGLSTDYSRELMVAGRAQRFVVGLDADAQRDDRDRHSVNASGQTTGRTAEEKQAASAVGVFAQLDSALTDQLLLSLGLRHDTVRLRINDRFLSDGDDSGTQRFHEQSYSAGLTWHYSDALQLYLTGSTAFETPTFTELANPVGGGFDSQLGPQKARNQELGLRSLIGAGWWSTLALYRVDVKDEITPYELQGRTFYRNAARTRRQGLELGIEGPLSEQWSLALAYTWAHNQFRRFDDVQQGADVSGLRMPGLPRHIAFAELAWRGGLGYYAISDLRFVSDQYAENTNQTRVASSTLVGLRGGRQWRFGDGELDLYSGINNLFDREYFANLRINANSDRPLAQRGYFEPGPGRTVYAGVAWKW</sequence>
<evidence type="ECO:0000256" key="11">
    <source>
        <dbReference type="SAM" id="SignalP"/>
    </source>
</evidence>
<feature type="region of interest" description="Disordered" evidence="10">
    <location>
        <begin position="360"/>
        <end position="380"/>
    </location>
</feature>
<keyword evidence="15" id="KW-1185">Reference proteome</keyword>
<proteinExistence type="inferred from homology"/>
<evidence type="ECO:0000256" key="1">
    <source>
        <dbReference type="ARBA" id="ARBA00004571"/>
    </source>
</evidence>
<dbReference type="InterPro" id="IPR037066">
    <property type="entry name" value="Plug_dom_sf"/>
</dbReference>
<dbReference type="Proteomes" id="UP001562065">
    <property type="component" value="Unassembled WGS sequence"/>
</dbReference>
<protein>
    <submittedName>
        <fullName evidence="14">TonB-dependent receptor family protein</fullName>
    </submittedName>
</protein>
<evidence type="ECO:0000256" key="2">
    <source>
        <dbReference type="ARBA" id="ARBA00022448"/>
    </source>
</evidence>
<keyword evidence="11" id="KW-0732">Signal</keyword>
<feature type="domain" description="TonB-dependent receptor plug" evidence="13">
    <location>
        <begin position="48"/>
        <end position="158"/>
    </location>
</feature>
<keyword evidence="7 8" id="KW-0998">Cell outer membrane</keyword>
<keyword evidence="3 8" id="KW-1134">Transmembrane beta strand</keyword>
<dbReference type="CDD" id="cd01347">
    <property type="entry name" value="ligand_gated_channel"/>
    <property type="match status" value="1"/>
</dbReference>
<dbReference type="PROSITE" id="PS52016">
    <property type="entry name" value="TONB_DEPENDENT_REC_3"/>
    <property type="match status" value="1"/>
</dbReference>
<dbReference type="EMBL" id="JBGCUO010000002">
    <property type="protein sequence ID" value="MEY1663017.1"/>
    <property type="molecule type" value="Genomic_DNA"/>
</dbReference>
<evidence type="ECO:0000313" key="15">
    <source>
        <dbReference type="Proteomes" id="UP001562065"/>
    </source>
</evidence>
<organism evidence="14 15">
    <name type="scientific">Isoalcanivorax beigongshangi</name>
    <dbReference type="NCBI Taxonomy" id="3238810"/>
    <lineage>
        <taxon>Bacteria</taxon>
        <taxon>Pseudomonadati</taxon>
        <taxon>Pseudomonadota</taxon>
        <taxon>Gammaproteobacteria</taxon>
        <taxon>Oceanospirillales</taxon>
        <taxon>Alcanivoracaceae</taxon>
        <taxon>Isoalcanivorax</taxon>
    </lineage>
</organism>
<dbReference type="SUPFAM" id="SSF56935">
    <property type="entry name" value="Porins"/>
    <property type="match status" value="1"/>
</dbReference>
<feature type="domain" description="TonB-dependent receptor-like beta-barrel" evidence="12">
    <location>
        <begin position="276"/>
        <end position="650"/>
    </location>
</feature>
<dbReference type="PANTHER" id="PTHR30069">
    <property type="entry name" value="TONB-DEPENDENT OUTER MEMBRANE RECEPTOR"/>
    <property type="match status" value="1"/>
</dbReference>
<keyword evidence="6 8" id="KW-0472">Membrane</keyword>
<evidence type="ECO:0000256" key="7">
    <source>
        <dbReference type="ARBA" id="ARBA00023237"/>
    </source>
</evidence>
<dbReference type="Gene3D" id="2.40.170.20">
    <property type="entry name" value="TonB-dependent receptor, beta-barrel domain"/>
    <property type="match status" value="1"/>
</dbReference>
<evidence type="ECO:0000256" key="5">
    <source>
        <dbReference type="ARBA" id="ARBA00023077"/>
    </source>
</evidence>
<evidence type="ECO:0000256" key="4">
    <source>
        <dbReference type="ARBA" id="ARBA00022692"/>
    </source>
</evidence>
<evidence type="ECO:0000256" key="8">
    <source>
        <dbReference type="PROSITE-ProRule" id="PRU01360"/>
    </source>
</evidence>
<reference evidence="14 15" key="1">
    <citation type="submission" date="2024-07" db="EMBL/GenBank/DDBJ databases">
        <authorList>
            <person name="Ren Q."/>
        </authorList>
    </citation>
    <scope>NUCLEOTIDE SEQUENCE [LARGE SCALE GENOMIC DNA]</scope>
    <source>
        <strain evidence="14 15">REN37</strain>
    </source>
</reference>
<feature type="signal peptide" evidence="11">
    <location>
        <begin position="1"/>
        <end position="28"/>
    </location>
</feature>
<comment type="caution">
    <text evidence="14">The sequence shown here is derived from an EMBL/GenBank/DDBJ whole genome shotgun (WGS) entry which is preliminary data.</text>
</comment>